<sequence length="237" mass="25174">MPNTYKITIKNKTGVMQNYHFFSSPPAVSGGTFGIIWSNVLKAANDTPDGGVASLQIANNYYAVCGSFDGAPESGSSVTIGKTVPVTLGARVGGEVTMGSTVTLVVNHRTACDLKAPETPGKGKLGAFEIDTSYEKGNEFTVQDAKINHLLVGIATSKDSDIHSAMGTFSPYPNVKYQVQPQLVFYVSAGESFDVGALVKVEMMASTQAVDFAKRQTMLRDSKKGLAAMKGNKETTR</sequence>
<evidence type="ECO:0000313" key="1">
    <source>
        <dbReference type="EMBL" id="KAG5928069.1"/>
    </source>
</evidence>
<organism evidence="1 2">
    <name type="scientific">Claviceps africana</name>
    <dbReference type="NCBI Taxonomy" id="83212"/>
    <lineage>
        <taxon>Eukaryota</taxon>
        <taxon>Fungi</taxon>
        <taxon>Dikarya</taxon>
        <taxon>Ascomycota</taxon>
        <taxon>Pezizomycotina</taxon>
        <taxon>Sordariomycetes</taxon>
        <taxon>Hypocreomycetidae</taxon>
        <taxon>Hypocreales</taxon>
        <taxon>Clavicipitaceae</taxon>
        <taxon>Claviceps</taxon>
    </lineage>
</organism>
<reference evidence="1" key="1">
    <citation type="journal article" date="2020" name="bioRxiv">
        <title>Whole genome comparisons of ergot fungi reveals the divergence and evolution of species within the genus Claviceps are the result of varying mechanisms driving genome evolution and host range expansion.</title>
        <authorList>
            <person name="Wyka S.A."/>
            <person name="Mondo S.J."/>
            <person name="Liu M."/>
            <person name="Dettman J."/>
            <person name="Nalam V."/>
            <person name="Broders K.D."/>
        </authorList>
    </citation>
    <scope>NUCLEOTIDE SEQUENCE</scope>
    <source>
        <strain evidence="1">CCC 489</strain>
    </source>
</reference>
<gene>
    <name evidence="1" type="ORF">E4U42_001307</name>
</gene>
<dbReference type="AlphaFoldDB" id="A0A8K0J993"/>
<keyword evidence="2" id="KW-1185">Reference proteome</keyword>
<proteinExistence type="predicted"/>
<name>A0A8K0J993_9HYPO</name>
<comment type="caution">
    <text evidence="1">The sequence shown here is derived from an EMBL/GenBank/DDBJ whole genome shotgun (WGS) entry which is preliminary data.</text>
</comment>
<dbReference type="Proteomes" id="UP000811619">
    <property type="component" value="Unassembled WGS sequence"/>
</dbReference>
<dbReference type="OrthoDB" id="5413269at2759"/>
<dbReference type="EMBL" id="SRPY01000138">
    <property type="protein sequence ID" value="KAG5928069.1"/>
    <property type="molecule type" value="Genomic_DNA"/>
</dbReference>
<protein>
    <submittedName>
        <fullName evidence="1">Uncharacterized protein</fullName>
    </submittedName>
</protein>
<evidence type="ECO:0000313" key="2">
    <source>
        <dbReference type="Proteomes" id="UP000811619"/>
    </source>
</evidence>
<accession>A0A8K0J993</accession>